<feature type="domain" description="Large ribosomal subunit protein uL5 N-terminal" evidence="7">
    <location>
        <begin position="25"/>
        <end position="86"/>
    </location>
</feature>
<accession>A0A2G9YW10</accession>
<dbReference type="InterPro" id="IPR002132">
    <property type="entry name" value="Ribosomal_uL5"/>
</dbReference>
<dbReference type="GO" id="GO:0003735">
    <property type="term" value="F:structural constituent of ribosome"/>
    <property type="evidence" value="ECO:0007669"/>
    <property type="project" value="InterPro"/>
</dbReference>
<keyword evidence="5" id="KW-0820">tRNA-binding</keyword>
<comment type="similarity">
    <text evidence="1 5 6">Belongs to the universal ribosomal protein uL5 family.</text>
</comment>
<dbReference type="HAMAP" id="MF_01333_B">
    <property type="entry name" value="Ribosomal_uL5_B"/>
    <property type="match status" value="1"/>
</dbReference>
<dbReference type="InterPro" id="IPR031310">
    <property type="entry name" value="Ribosomal_uL5_N"/>
</dbReference>
<dbReference type="PANTHER" id="PTHR11994">
    <property type="entry name" value="60S RIBOSOMAL PROTEIN L11-RELATED"/>
    <property type="match status" value="1"/>
</dbReference>
<evidence type="ECO:0000313" key="9">
    <source>
        <dbReference type="EMBL" id="PIP22671.1"/>
    </source>
</evidence>
<evidence type="ECO:0000256" key="6">
    <source>
        <dbReference type="RuleBase" id="RU003930"/>
    </source>
</evidence>
<proteinExistence type="inferred from homology"/>
<dbReference type="InterPro" id="IPR031309">
    <property type="entry name" value="Ribosomal_uL5_C"/>
</dbReference>
<dbReference type="Gene3D" id="3.30.1440.10">
    <property type="match status" value="1"/>
</dbReference>
<dbReference type="Pfam" id="PF00281">
    <property type="entry name" value="Ribosomal_L5"/>
    <property type="match status" value="1"/>
</dbReference>
<feature type="domain" description="Large ribosomal subunit protein uL5 C-terminal" evidence="8">
    <location>
        <begin position="91"/>
        <end position="182"/>
    </location>
</feature>
<keyword evidence="5" id="KW-0699">rRNA-binding</keyword>
<comment type="subunit">
    <text evidence="5">Part of the 50S ribosomal subunit; part of the 5S rRNA/L5/L18/L25 subcomplex. Contacts the 5S rRNA and the P site tRNA. Forms a bridge to the 30S subunit in the 70S ribosome.</text>
</comment>
<evidence type="ECO:0000256" key="2">
    <source>
        <dbReference type="ARBA" id="ARBA00022980"/>
    </source>
</evidence>
<comment type="caution">
    <text evidence="9">The sequence shown here is derived from an EMBL/GenBank/DDBJ whole genome shotgun (WGS) entry which is preliminary data.</text>
</comment>
<dbReference type="Pfam" id="PF00673">
    <property type="entry name" value="Ribosomal_L5_C"/>
    <property type="match status" value="1"/>
</dbReference>
<comment type="function">
    <text evidence="5">This is 1 of the proteins that bind and probably mediate the attachment of the 5S RNA into the large ribosomal subunit, where it forms part of the central protuberance. In the 70S ribosome it contacts protein S13 of the 30S subunit (bridge B1b), connecting the 2 subunits; this bridge is implicated in subunit movement. Contacts the P site tRNA; the 5S rRNA and some of its associated proteins might help stabilize positioning of ribosome-bound tRNAs.</text>
</comment>
<evidence type="ECO:0000256" key="3">
    <source>
        <dbReference type="ARBA" id="ARBA00023274"/>
    </source>
</evidence>
<dbReference type="GO" id="GO:1990904">
    <property type="term" value="C:ribonucleoprotein complex"/>
    <property type="evidence" value="ECO:0007669"/>
    <property type="project" value="UniProtKB-KW"/>
</dbReference>
<dbReference type="Proteomes" id="UP000229976">
    <property type="component" value="Unassembled WGS sequence"/>
</dbReference>
<protein>
    <recommendedName>
        <fullName evidence="4 5">Large ribosomal subunit protein uL5</fullName>
    </recommendedName>
</protein>
<dbReference type="PIRSF" id="PIRSF002161">
    <property type="entry name" value="Ribosomal_L5"/>
    <property type="match status" value="1"/>
</dbReference>
<dbReference type="GO" id="GO:0006412">
    <property type="term" value="P:translation"/>
    <property type="evidence" value="ECO:0007669"/>
    <property type="project" value="UniProtKB-UniRule"/>
</dbReference>
<dbReference type="GO" id="GO:0000049">
    <property type="term" value="F:tRNA binding"/>
    <property type="evidence" value="ECO:0007669"/>
    <property type="project" value="UniProtKB-UniRule"/>
</dbReference>
<evidence type="ECO:0000259" key="8">
    <source>
        <dbReference type="Pfam" id="PF00673"/>
    </source>
</evidence>
<dbReference type="InterPro" id="IPR020930">
    <property type="entry name" value="Ribosomal_uL5_bac-type"/>
</dbReference>
<reference evidence="9 10" key="1">
    <citation type="submission" date="2017-09" db="EMBL/GenBank/DDBJ databases">
        <title>Depth-based differentiation of microbial function through sediment-hosted aquifers and enrichment of novel symbionts in the deep terrestrial subsurface.</title>
        <authorList>
            <person name="Probst A.J."/>
            <person name="Ladd B."/>
            <person name="Jarett J.K."/>
            <person name="Geller-Mcgrath D.E."/>
            <person name="Sieber C.M."/>
            <person name="Emerson J.B."/>
            <person name="Anantharaman K."/>
            <person name="Thomas B.C."/>
            <person name="Malmstrom R."/>
            <person name="Stieglmeier M."/>
            <person name="Klingl A."/>
            <person name="Woyke T."/>
            <person name="Ryan C.M."/>
            <person name="Banfield J.F."/>
        </authorList>
    </citation>
    <scope>NUCLEOTIDE SEQUENCE [LARGE SCALE GENOMIC DNA]</scope>
    <source>
        <strain evidence="9">CG23_combo_of_CG06-09_8_20_14_all_39_17</strain>
    </source>
</reference>
<evidence type="ECO:0000259" key="7">
    <source>
        <dbReference type="Pfam" id="PF00281"/>
    </source>
</evidence>
<dbReference type="InterPro" id="IPR022803">
    <property type="entry name" value="Ribosomal_uL5_dom_sf"/>
</dbReference>
<keyword evidence="2 5" id="KW-0689">Ribosomal protein</keyword>
<evidence type="ECO:0000313" key="10">
    <source>
        <dbReference type="Proteomes" id="UP000229976"/>
    </source>
</evidence>
<keyword evidence="3 5" id="KW-0687">Ribonucleoprotein</keyword>
<dbReference type="EMBL" id="PCRO01000034">
    <property type="protein sequence ID" value="PIP22671.1"/>
    <property type="molecule type" value="Genomic_DNA"/>
</dbReference>
<organism evidence="9 10">
    <name type="scientific">Candidatus Nealsonbacteria bacterium CG23_combo_of_CG06-09_8_20_14_all_39_17</name>
    <dbReference type="NCBI Taxonomy" id="1974722"/>
    <lineage>
        <taxon>Bacteria</taxon>
        <taxon>Candidatus Nealsoniibacteriota</taxon>
    </lineage>
</organism>
<dbReference type="GO" id="GO:0005840">
    <property type="term" value="C:ribosome"/>
    <property type="evidence" value="ECO:0007669"/>
    <property type="project" value="UniProtKB-KW"/>
</dbReference>
<evidence type="ECO:0000256" key="4">
    <source>
        <dbReference type="ARBA" id="ARBA00035245"/>
    </source>
</evidence>
<dbReference type="GO" id="GO:0019843">
    <property type="term" value="F:rRNA binding"/>
    <property type="evidence" value="ECO:0007669"/>
    <property type="project" value="UniProtKB-UniRule"/>
</dbReference>
<evidence type="ECO:0000256" key="1">
    <source>
        <dbReference type="ARBA" id="ARBA00008553"/>
    </source>
</evidence>
<dbReference type="FunFam" id="3.30.1440.10:FF:000001">
    <property type="entry name" value="50S ribosomal protein L5"/>
    <property type="match status" value="1"/>
</dbReference>
<gene>
    <name evidence="5" type="primary">rplE</name>
    <name evidence="9" type="ORF">COX37_02710</name>
</gene>
<name>A0A2G9YW10_9BACT</name>
<dbReference type="NCBIfam" id="NF000585">
    <property type="entry name" value="PRK00010.1"/>
    <property type="match status" value="1"/>
</dbReference>
<sequence length="185" mass="20581">MINLKEKYKKEAIPTMMKQFGYKSKMAVPKIEKVVVNCGFGRMVAGKSASEQKKVYEAILADLASICGQKAFLTVSKKSIAAFKIRKGMILGAAVTLRKEKMISFLERLLNITLPRSRDFRGLDAKSFDNSGNLTIGIKEQIIFPEISPENIKFFFGLEAVIATSAKKKEEGVALLRLLGFPIKQ</sequence>
<evidence type="ECO:0000256" key="5">
    <source>
        <dbReference type="HAMAP-Rule" id="MF_01333"/>
    </source>
</evidence>
<keyword evidence="5" id="KW-0694">RNA-binding</keyword>
<dbReference type="AlphaFoldDB" id="A0A2G9YW10"/>
<dbReference type="SUPFAM" id="SSF55282">
    <property type="entry name" value="RL5-like"/>
    <property type="match status" value="1"/>
</dbReference>